<keyword evidence="2" id="KW-0378">Hydrolase</keyword>
<dbReference type="SUPFAM" id="SSF53474">
    <property type="entry name" value="alpha/beta-Hydrolases"/>
    <property type="match status" value="1"/>
</dbReference>
<proteinExistence type="predicted"/>
<comment type="caution">
    <text evidence="2">The sequence shown here is derived from an EMBL/GenBank/DDBJ whole genome shotgun (WGS) entry which is preliminary data.</text>
</comment>
<dbReference type="RefSeq" id="WP_377358833.1">
    <property type="nucleotide sequence ID" value="NZ_JBHTCM010000010.1"/>
</dbReference>
<evidence type="ECO:0000313" key="3">
    <source>
        <dbReference type="Proteomes" id="UP001596456"/>
    </source>
</evidence>
<dbReference type="Pfam" id="PF01738">
    <property type="entry name" value="DLH"/>
    <property type="match status" value="1"/>
</dbReference>
<protein>
    <submittedName>
        <fullName evidence="2">Alpha/beta hydrolase</fullName>
    </submittedName>
</protein>
<dbReference type="Gene3D" id="3.40.50.1820">
    <property type="entry name" value="alpha/beta hydrolase"/>
    <property type="match status" value="1"/>
</dbReference>
<dbReference type="InterPro" id="IPR002925">
    <property type="entry name" value="Dienelactn_hydro"/>
</dbReference>
<keyword evidence="3" id="KW-1185">Reference proteome</keyword>
<accession>A0ABW2KXA4</accession>
<evidence type="ECO:0000259" key="1">
    <source>
        <dbReference type="Pfam" id="PF01738"/>
    </source>
</evidence>
<evidence type="ECO:0000313" key="2">
    <source>
        <dbReference type="EMBL" id="MFC7333630.1"/>
    </source>
</evidence>
<organism evidence="2 3">
    <name type="scientific">Rhodocista pekingensis</name>
    <dbReference type="NCBI Taxonomy" id="201185"/>
    <lineage>
        <taxon>Bacteria</taxon>
        <taxon>Pseudomonadati</taxon>
        <taxon>Pseudomonadota</taxon>
        <taxon>Alphaproteobacteria</taxon>
        <taxon>Rhodospirillales</taxon>
        <taxon>Azospirillaceae</taxon>
        <taxon>Rhodocista</taxon>
    </lineage>
</organism>
<dbReference type="InterPro" id="IPR029058">
    <property type="entry name" value="AB_hydrolase_fold"/>
</dbReference>
<sequence length="211" mass="22726">MAYGNQEHTSLLGGYQPVTLATERGEIRCRVHAAPAAERGVVWAGGIGSGWDSPARDLFPRLAEELAGEDIASLRVRYRHPTDLAESVFDVLAGLRYLETQGVRRFGLVGHSFGGAVVIQAAAKVPAVTAVATLATQGYGAGPAATLGPRAALLLIHGKDDEVVPCESTEYVHRLAREPKRMVLFSGARHGLDEVGDRVHREVRDWLLSRV</sequence>
<name>A0ABW2KXA4_9PROT</name>
<feature type="domain" description="Dienelactone hydrolase" evidence="1">
    <location>
        <begin position="86"/>
        <end position="192"/>
    </location>
</feature>
<reference evidence="3" key="1">
    <citation type="journal article" date="2019" name="Int. J. Syst. Evol. Microbiol.">
        <title>The Global Catalogue of Microorganisms (GCM) 10K type strain sequencing project: providing services to taxonomists for standard genome sequencing and annotation.</title>
        <authorList>
            <consortium name="The Broad Institute Genomics Platform"/>
            <consortium name="The Broad Institute Genome Sequencing Center for Infectious Disease"/>
            <person name="Wu L."/>
            <person name="Ma J."/>
        </authorList>
    </citation>
    <scope>NUCLEOTIDE SEQUENCE [LARGE SCALE GENOMIC DNA]</scope>
    <source>
        <strain evidence="3">CGMCC 1.16275</strain>
    </source>
</reference>
<dbReference type="EMBL" id="JBHTCM010000010">
    <property type="protein sequence ID" value="MFC7333630.1"/>
    <property type="molecule type" value="Genomic_DNA"/>
</dbReference>
<dbReference type="Proteomes" id="UP001596456">
    <property type="component" value="Unassembled WGS sequence"/>
</dbReference>
<dbReference type="GO" id="GO:0016787">
    <property type="term" value="F:hydrolase activity"/>
    <property type="evidence" value="ECO:0007669"/>
    <property type="project" value="UniProtKB-KW"/>
</dbReference>
<gene>
    <name evidence="2" type="ORF">ACFQPS_10690</name>
</gene>